<dbReference type="RefSeq" id="WP_382345996.1">
    <property type="nucleotide sequence ID" value="NZ_JBHMBP010000001.1"/>
</dbReference>
<evidence type="ECO:0000313" key="3">
    <source>
        <dbReference type="EMBL" id="MFC6959795.1"/>
    </source>
</evidence>
<evidence type="ECO:0000259" key="2">
    <source>
        <dbReference type="Pfam" id="PF00144"/>
    </source>
</evidence>
<dbReference type="SUPFAM" id="SSF56601">
    <property type="entry name" value="beta-lactamase/transpeptidase-like"/>
    <property type="match status" value="1"/>
</dbReference>
<dbReference type="InterPro" id="IPR001466">
    <property type="entry name" value="Beta-lactam-related"/>
</dbReference>
<feature type="chain" id="PRO_5046439628" evidence="1">
    <location>
        <begin position="23"/>
        <end position="417"/>
    </location>
</feature>
<comment type="caution">
    <text evidence="3">The sequence shown here is derived from an EMBL/GenBank/DDBJ whole genome shotgun (WGS) entry which is preliminary data.</text>
</comment>
<feature type="signal peptide" evidence="1">
    <location>
        <begin position="1"/>
        <end position="22"/>
    </location>
</feature>
<gene>
    <name evidence="3" type="ORF">ACFQS3_21615</name>
</gene>
<reference evidence="4" key="1">
    <citation type="journal article" date="2019" name="Int. J. Syst. Evol. Microbiol.">
        <title>The Global Catalogue of Microorganisms (GCM) 10K type strain sequencing project: providing services to taxonomists for standard genome sequencing and annotation.</title>
        <authorList>
            <consortium name="The Broad Institute Genomics Platform"/>
            <consortium name="The Broad Institute Genome Sequencing Center for Infectious Disease"/>
            <person name="Wu L."/>
            <person name="Ma J."/>
        </authorList>
    </citation>
    <scope>NUCLEOTIDE SEQUENCE [LARGE SCALE GENOMIC DNA]</scope>
    <source>
        <strain evidence="4">KACC 12634</strain>
    </source>
</reference>
<dbReference type="EC" id="3.-.-.-" evidence="3"/>
<dbReference type="GO" id="GO:0016787">
    <property type="term" value="F:hydrolase activity"/>
    <property type="evidence" value="ECO:0007669"/>
    <property type="project" value="UniProtKB-KW"/>
</dbReference>
<feature type="domain" description="Beta-lactamase-related" evidence="2">
    <location>
        <begin position="71"/>
        <end position="363"/>
    </location>
</feature>
<accession>A0ABW2DDZ8</accession>
<dbReference type="Pfam" id="PF00144">
    <property type="entry name" value="Beta-lactamase"/>
    <property type="match status" value="1"/>
</dbReference>
<sequence>MRTSLSFAGAFALALFALPASAGATPSDGLDDDLLDRQLQQLYDAADHSVTAEVRLGDDVWSEAMGARKIDGSGGRVDEDDRVRIASLTKSMVSAVLLRLQSEGEVDLDATIGDYLPGLLPYEDEPTIRQIMQHTGGLRDYFSYLYPSLAESDMGDFYANYRNDYEPEELIAMSTADPLLFEPGTGYAYSNTGYMALGLLIEHVTGEELREVLDERVFGPADLDDTYLPKDGTWGIRGANPVPYMTTGEADEPYFDSTRLSHDQMWAAGGVISTMEDVNDFYDALLDGTLLDGAELAQMTDFVGGGDQGLAYGLGLVGLQPGCPDDPEEVFVGHTGGGLGHMTYSFHSLDGDRQATFTWNVDDRHTMADPAELNWALASLLTAGLCGTDAGAMPTGAEALAQALTAVPGSEAPLVLN</sequence>
<organism evidence="3 4">
    <name type="scientific">Glycomyces mayteni</name>
    <dbReference type="NCBI Taxonomy" id="543887"/>
    <lineage>
        <taxon>Bacteria</taxon>
        <taxon>Bacillati</taxon>
        <taxon>Actinomycetota</taxon>
        <taxon>Actinomycetes</taxon>
        <taxon>Glycomycetales</taxon>
        <taxon>Glycomycetaceae</taxon>
        <taxon>Glycomyces</taxon>
    </lineage>
</organism>
<dbReference type="Gene3D" id="3.40.710.10">
    <property type="entry name" value="DD-peptidase/beta-lactamase superfamily"/>
    <property type="match status" value="1"/>
</dbReference>
<dbReference type="EMBL" id="JBHSYS010000004">
    <property type="protein sequence ID" value="MFC6959795.1"/>
    <property type="molecule type" value="Genomic_DNA"/>
</dbReference>
<dbReference type="PANTHER" id="PTHR46825:SF7">
    <property type="entry name" value="D-ALANYL-D-ALANINE CARBOXYPEPTIDASE"/>
    <property type="match status" value="1"/>
</dbReference>
<dbReference type="InterPro" id="IPR012338">
    <property type="entry name" value="Beta-lactam/transpept-like"/>
</dbReference>
<dbReference type="PANTHER" id="PTHR46825">
    <property type="entry name" value="D-ALANYL-D-ALANINE-CARBOXYPEPTIDASE/ENDOPEPTIDASE AMPH"/>
    <property type="match status" value="1"/>
</dbReference>
<proteinExistence type="predicted"/>
<name>A0ABW2DDZ8_9ACTN</name>
<evidence type="ECO:0000313" key="4">
    <source>
        <dbReference type="Proteomes" id="UP001596470"/>
    </source>
</evidence>
<protein>
    <submittedName>
        <fullName evidence="3">Serine hydrolase domain-containing protein</fullName>
        <ecNumber evidence="3">3.-.-.-</ecNumber>
    </submittedName>
</protein>
<evidence type="ECO:0000256" key="1">
    <source>
        <dbReference type="SAM" id="SignalP"/>
    </source>
</evidence>
<dbReference type="InterPro" id="IPR050491">
    <property type="entry name" value="AmpC-like"/>
</dbReference>
<keyword evidence="3" id="KW-0378">Hydrolase</keyword>
<dbReference type="Proteomes" id="UP001596470">
    <property type="component" value="Unassembled WGS sequence"/>
</dbReference>
<keyword evidence="4" id="KW-1185">Reference proteome</keyword>
<keyword evidence="1" id="KW-0732">Signal</keyword>